<organism evidence="2">
    <name type="scientific">marine sediment metagenome</name>
    <dbReference type="NCBI Taxonomy" id="412755"/>
    <lineage>
        <taxon>unclassified sequences</taxon>
        <taxon>metagenomes</taxon>
        <taxon>ecological metagenomes</taxon>
    </lineage>
</organism>
<gene>
    <name evidence="2" type="ORF">LCGC14_0325860</name>
</gene>
<sequence>MKRIAIVFCLLAGICPSVFGQVEMRRGGMPTTTYFVVASDAPGTFQRGGPNVFLCPSTNAQVKIQEAIDTGAAAGGVLIEMSPGLFTVSKPSGATEIVFPADVVDGSAEATIVDDDATIDFTTGAFSDTSIGQIYRVSGGQDDGDNSVEDNNRDICFTVMQKTGASSVTIATWVDATNTLTEVGAFASAAVDDWLYISGGTNVTVGWHQIATVVDDDNVTITATEIDDGAGDLAAGDIASSEALLSSEDFAEDYGSIAGGSGGQPTFVRMIGCIQLKEQVYIRGAGIHATRIKLAANQNRSVVISDGNTPVASPYIGMGISHLTIDGNRGNQGDGDDTGDTTFHGECNGILLNDQSWDAHFEMIAVISCDGDAWWLLQPWGSYIGFGWTEFCSGSGVCYGDGTNGKLVDHKIADVADATDRDATDNRLPGDGTTINVSGIRIMESGKCLFRPSIVRAKQQRCIRLENAHGHRILGAHISAASGSGVTIGIELFGTDNIVSGCLIEVAPAGAKGVSVRGSENTITGNRFDTTPKPIDIVATTFYGNFANNMGAFITDDARSVTRVPPDVQTVHLLDSGAGLATRRWVQRSGSSGTIIIAESSNTAIDPFGYLPAAISAGTAGFVQVSGYNPKVDLDDAVGSNNGAVAVGDELCLSNNTQGTLEEAASTHWVVAIAEEINNGALDGGINARAVYILPPAERYIKP</sequence>
<accession>A0A0F9THW3</accession>
<dbReference type="InterPro" id="IPR012334">
    <property type="entry name" value="Pectin_lyas_fold"/>
</dbReference>
<proteinExistence type="predicted"/>
<dbReference type="InterPro" id="IPR007742">
    <property type="entry name" value="NosD_dom"/>
</dbReference>
<name>A0A0F9THW3_9ZZZZ</name>
<comment type="caution">
    <text evidence="2">The sequence shown here is derived from an EMBL/GenBank/DDBJ whole genome shotgun (WGS) entry which is preliminary data.</text>
</comment>
<evidence type="ECO:0000259" key="1">
    <source>
        <dbReference type="Pfam" id="PF05048"/>
    </source>
</evidence>
<evidence type="ECO:0000313" key="2">
    <source>
        <dbReference type="EMBL" id="KKN80780.1"/>
    </source>
</evidence>
<dbReference type="InterPro" id="IPR011050">
    <property type="entry name" value="Pectin_lyase_fold/virulence"/>
</dbReference>
<dbReference type="EMBL" id="LAZR01000225">
    <property type="protein sequence ID" value="KKN80780.1"/>
    <property type="molecule type" value="Genomic_DNA"/>
</dbReference>
<dbReference type="SUPFAM" id="SSF51126">
    <property type="entry name" value="Pectin lyase-like"/>
    <property type="match status" value="1"/>
</dbReference>
<protein>
    <recommendedName>
        <fullName evidence="1">Periplasmic copper-binding protein NosD beta helix domain-containing protein</fullName>
    </recommendedName>
</protein>
<dbReference type="AlphaFoldDB" id="A0A0F9THW3"/>
<dbReference type="Gene3D" id="2.160.20.10">
    <property type="entry name" value="Single-stranded right-handed beta-helix, Pectin lyase-like"/>
    <property type="match status" value="1"/>
</dbReference>
<dbReference type="Pfam" id="PF05048">
    <property type="entry name" value="NosD"/>
    <property type="match status" value="1"/>
</dbReference>
<feature type="domain" description="Periplasmic copper-binding protein NosD beta helix" evidence="1">
    <location>
        <begin position="426"/>
        <end position="528"/>
    </location>
</feature>
<reference evidence="2" key="1">
    <citation type="journal article" date="2015" name="Nature">
        <title>Complex archaea that bridge the gap between prokaryotes and eukaryotes.</title>
        <authorList>
            <person name="Spang A."/>
            <person name="Saw J.H."/>
            <person name="Jorgensen S.L."/>
            <person name="Zaremba-Niedzwiedzka K."/>
            <person name="Martijn J."/>
            <person name="Lind A.E."/>
            <person name="van Eijk R."/>
            <person name="Schleper C."/>
            <person name="Guy L."/>
            <person name="Ettema T.J."/>
        </authorList>
    </citation>
    <scope>NUCLEOTIDE SEQUENCE</scope>
</reference>